<dbReference type="PANTHER" id="PTHR12128:SF67">
    <property type="entry name" value="BLR3884 PROTEIN"/>
    <property type="match status" value="1"/>
</dbReference>
<feature type="active site" description="Proton donor/acceptor" evidence="3">
    <location>
        <position position="141"/>
    </location>
</feature>
<dbReference type="GO" id="GO:0008840">
    <property type="term" value="F:4-hydroxy-tetrahydrodipicolinate synthase activity"/>
    <property type="evidence" value="ECO:0007669"/>
    <property type="project" value="TreeGrafter"/>
</dbReference>
<dbReference type="RefSeq" id="WP_092587539.1">
    <property type="nucleotide sequence ID" value="NZ_FMTM01000009.1"/>
</dbReference>
<keyword evidence="1 2" id="KW-0456">Lyase</keyword>
<evidence type="ECO:0000256" key="3">
    <source>
        <dbReference type="PIRSR" id="PIRSR001365-1"/>
    </source>
</evidence>
<organism evidence="5 6">
    <name type="scientific">Rhizobium mongolense subsp. loessense</name>
    <dbReference type="NCBI Taxonomy" id="158890"/>
    <lineage>
        <taxon>Bacteria</taxon>
        <taxon>Pseudomonadati</taxon>
        <taxon>Pseudomonadota</taxon>
        <taxon>Alphaproteobacteria</taxon>
        <taxon>Hyphomicrobiales</taxon>
        <taxon>Rhizobiaceae</taxon>
        <taxon>Rhizobium/Agrobacterium group</taxon>
        <taxon>Rhizobium</taxon>
    </lineage>
</organism>
<proteinExistence type="inferred from homology"/>
<dbReference type="Pfam" id="PF00701">
    <property type="entry name" value="DHDPS"/>
    <property type="match status" value="1"/>
</dbReference>
<evidence type="ECO:0000313" key="5">
    <source>
        <dbReference type="EMBL" id="SCW80098.1"/>
    </source>
</evidence>
<dbReference type="Proteomes" id="UP000199542">
    <property type="component" value="Unassembled WGS sequence"/>
</dbReference>
<dbReference type="CDD" id="cd00408">
    <property type="entry name" value="DHDPS-like"/>
    <property type="match status" value="1"/>
</dbReference>
<dbReference type="SUPFAM" id="SSF51569">
    <property type="entry name" value="Aldolase"/>
    <property type="match status" value="1"/>
</dbReference>
<dbReference type="SMART" id="SM01130">
    <property type="entry name" value="DHDPS"/>
    <property type="match status" value="1"/>
</dbReference>
<feature type="active site" description="Schiff-base intermediate with substrate" evidence="3">
    <location>
        <position position="171"/>
    </location>
</feature>
<evidence type="ECO:0000256" key="1">
    <source>
        <dbReference type="ARBA" id="ARBA00023239"/>
    </source>
</evidence>
<dbReference type="EMBL" id="FMTM01000009">
    <property type="protein sequence ID" value="SCW80098.1"/>
    <property type="molecule type" value="Genomic_DNA"/>
</dbReference>
<sequence length="301" mass="31804">MSNHKITGVFSAATTPLNADGSPDLGLFTEHCQRLLSEGCHGVALLGTTGEANSFSIAERRTILEAALNAGIPAENLLPGTGVAAIPETIELTNHALSLGVTKVVMLPPFYYKGVSDDGLFNAYLQILSRVNDSRLRVILYHIPQVSGIPISIPLIGRLVDAFPETVIGIKESAGDFNNMQAIIAAHPGFSVLCGADPLLLPLLKAGGAGCITATSNLVASSLRAVYDHVHDATRAAEVDAAQHRINAYRTLSNSYVQIPAIKAMVGLKTGDSAWKRTRPPLVALNDAEYAALSESYAQLP</sequence>
<dbReference type="InterPro" id="IPR002220">
    <property type="entry name" value="DapA-like"/>
</dbReference>
<gene>
    <name evidence="5" type="ORF">SAMN02927900_05105</name>
</gene>
<reference evidence="5 6" key="1">
    <citation type="submission" date="2016-10" db="EMBL/GenBank/DDBJ databases">
        <authorList>
            <person name="de Groot N.N."/>
        </authorList>
    </citation>
    <scope>NUCLEOTIDE SEQUENCE [LARGE SCALE GENOMIC DNA]</scope>
    <source>
        <strain evidence="5 6">CGMCC 1.3401</strain>
    </source>
</reference>
<dbReference type="InterPro" id="IPR013785">
    <property type="entry name" value="Aldolase_TIM"/>
</dbReference>
<dbReference type="AlphaFoldDB" id="A0A1G4TFH4"/>
<evidence type="ECO:0000256" key="2">
    <source>
        <dbReference type="PIRNR" id="PIRNR001365"/>
    </source>
</evidence>
<feature type="binding site" evidence="4">
    <location>
        <position position="212"/>
    </location>
    <ligand>
        <name>pyruvate</name>
        <dbReference type="ChEBI" id="CHEBI:15361"/>
    </ligand>
</feature>
<name>A0A1G4TFH4_9HYPH</name>
<accession>A0A1G4TFH4</accession>
<dbReference type="PANTHER" id="PTHR12128">
    <property type="entry name" value="DIHYDRODIPICOLINATE SYNTHASE"/>
    <property type="match status" value="1"/>
</dbReference>
<dbReference type="PIRSF" id="PIRSF001365">
    <property type="entry name" value="DHDPS"/>
    <property type="match status" value="1"/>
</dbReference>
<evidence type="ECO:0000256" key="4">
    <source>
        <dbReference type="PIRSR" id="PIRSR001365-2"/>
    </source>
</evidence>
<dbReference type="PRINTS" id="PR00146">
    <property type="entry name" value="DHPICSNTHASE"/>
</dbReference>
<protein>
    <submittedName>
        <fullName evidence="5">4-hydroxy-tetrahydrodipicolinate synthase</fullName>
    </submittedName>
</protein>
<feature type="binding site" evidence="4">
    <location>
        <position position="49"/>
    </location>
    <ligand>
        <name>pyruvate</name>
        <dbReference type="ChEBI" id="CHEBI:15361"/>
    </ligand>
</feature>
<evidence type="ECO:0000313" key="6">
    <source>
        <dbReference type="Proteomes" id="UP000199542"/>
    </source>
</evidence>
<dbReference type="Gene3D" id="3.20.20.70">
    <property type="entry name" value="Aldolase class I"/>
    <property type="match status" value="1"/>
</dbReference>
<comment type="similarity">
    <text evidence="2">Belongs to the DapA family.</text>
</comment>